<dbReference type="PANTHER" id="PTHR11472">
    <property type="entry name" value="DNA REPAIR DEAD HELICASE RAD3/XP-D SUBFAMILY MEMBER"/>
    <property type="match status" value="1"/>
</dbReference>
<dbReference type="PANTHER" id="PTHR11472:SF57">
    <property type="entry name" value="ATP-DEPENDENT HELICASE YPVA-RELATED"/>
    <property type="match status" value="1"/>
</dbReference>
<dbReference type="GO" id="GO:0016787">
    <property type="term" value="F:hydrolase activity"/>
    <property type="evidence" value="ECO:0007669"/>
    <property type="project" value="UniProtKB-KW"/>
</dbReference>
<evidence type="ECO:0000256" key="3">
    <source>
        <dbReference type="ARBA" id="ARBA00022840"/>
    </source>
</evidence>
<reference evidence="7" key="1">
    <citation type="journal article" date="2019" name="Int. J. Syst. Evol. Microbiol.">
        <title>The Global Catalogue of Microorganisms (GCM) 10K type strain sequencing project: providing services to taxonomists for standard genome sequencing and annotation.</title>
        <authorList>
            <consortium name="The Broad Institute Genomics Platform"/>
            <consortium name="The Broad Institute Genome Sequencing Center for Infectious Disease"/>
            <person name="Wu L."/>
            <person name="Ma J."/>
        </authorList>
    </citation>
    <scope>NUCLEOTIDE SEQUENCE [LARGE SCALE GENOMIC DNA]</scope>
    <source>
        <strain evidence="7">CGMCC 1.18575</strain>
    </source>
</reference>
<keyword evidence="6" id="KW-0347">Helicase</keyword>
<name>A0ABW0HQ80_9BACL</name>
<accession>A0ABW0HQ80</accession>
<dbReference type="PROSITE" id="PS51193">
    <property type="entry name" value="HELICASE_ATP_BIND_2"/>
    <property type="match status" value="1"/>
</dbReference>
<dbReference type="Gene3D" id="3.40.50.300">
    <property type="entry name" value="P-loop containing nucleotide triphosphate hydrolases"/>
    <property type="match status" value="2"/>
</dbReference>
<evidence type="ECO:0000256" key="4">
    <source>
        <dbReference type="ARBA" id="ARBA00038058"/>
    </source>
</evidence>
<keyword evidence="7" id="KW-1185">Reference proteome</keyword>
<evidence type="ECO:0000259" key="5">
    <source>
        <dbReference type="PROSITE" id="PS51193"/>
    </source>
</evidence>
<evidence type="ECO:0000256" key="2">
    <source>
        <dbReference type="ARBA" id="ARBA00022801"/>
    </source>
</evidence>
<comment type="similarity">
    <text evidence="4">Belongs to the helicase family. DinG subfamily.</text>
</comment>
<gene>
    <name evidence="6" type="ORF">ACFPOF_00360</name>
</gene>
<sequence>MKRYPFEYDHSRPFLQQVGEWVGDVFYEILPKADFEVRDEQIYMAFQLERAFAQRQTIFAEAGVGTGKTLVYLLYAICYARYTRKPAIIACADESLIEQLTKPEGDLAKLARHLGLMIDARLAKTADKYLCLTKLDQAIAADEHSDVYRAVYDELPGFVRQNKAMQSFHAYGDRKQYPHLNDHQWNRTSWDSFQDCFACQQRHRCGQTLSREYFRNSSELIICSHDFYMEHVWTYEGRKREGQLPLLPDHCAVVFDEGHLLESAAQKALTYRLKHSVFEQLISRLLQNEIRESLAVLIDEAIERSEMLFNTLTRHCEEILGSDRKRIILGKPLLEEVLLFSQVIEAIEEELVFESELYTLNDYQLRIVEEQLETIQKALSLFRNSDRLISWATEDKDGLTLVIMPRAVKEVLRERVFALNIPVVFSSATLSVNGSFDYIASSLGIDHYMSFSTKSPYDYRNQMEVLAPEWPLGASSEEKMKAAAGLLKRTEGRALILFNRKEELLRFKELLPSYPECRDLRFWFEGDAEISHLIGSFQRDEASILCALSLWEGLDVPGPTLSNVIIWSLPFPPQDPVFMAKREAAADPYDEVDLPYMLLRLQQGIGRLIRSREDRGIVAILSEEIHQDTKLRQAIEALLPQGVPLMRTMTRKPGN</sequence>
<comment type="caution">
    <text evidence="6">The sequence shown here is derived from an EMBL/GenBank/DDBJ whole genome shotgun (WGS) entry which is preliminary data.</text>
</comment>
<evidence type="ECO:0000256" key="1">
    <source>
        <dbReference type="ARBA" id="ARBA00022741"/>
    </source>
</evidence>
<dbReference type="SMART" id="SM00491">
    <property type="entry name" value="HELICc2"/>
    <property type="match status" value="1"/>
</dbReference>
<dbReference type="Proteomes" id="UP001596113">
    <property type="component" value="Unassembled WGS sequence"/>
</dbReference>
<dbReference type="InterPro" id="IPR014013">
    <property type="entry name" value="Helic_SF1/SF2_ATP-bd_DinG/Rad3"/>
</dbReference>
<dbReference type="InterPro" id="IPR027417">
    <property type="entry name" value="P-loop_NTPase"/>
</dbReference>
<feature type="domain" description="Helicase ATP-binding" evidence="5">
    <location>
        <begin position="27"/>
        <end position="302"/>
    </location>
</feature>
<dbReference type="GO" id="GO:0003678">
    <property type="term" value="F:DNA helicase activity"/>
    <property type="evidence" value="ECO:0007669"/>
    <property type="project" value="UniProtKB-EC"/>
</dbReference>
<keyword evidence="1" id="KW-0547">Nucleotide-binding</keyword>
<dbReference type="SUPFAM" id="SSF52540">
    <property type="entry name" value="P-loop containing nucleoside triphosphate hydrolases"/>
    <property type="match status" value="1"/>
</dbReference>
<dbReference type="Pfam" id="PF13307">
    <property type="entry name" value="Helicase_C_2"/>
    <property type="match status" value="1"/>
</dbReference>
<dbReference type="RefSeq" id="WP_378128496.1">
    <property type="nucleotide sequence ID" value="NZ_JBHSMI010000001.1"/>
</dbReference>
<evidence type="ECO:0000313" key="7">
    <source>
        <dbReference type="Proteomes" id="UP001596113"/>
    </source>
</evidence>
<keyword evidence="2 6" id="KW-0378">Hydrolase</keyword>
<evidence type="ECO:0000313" key="6">
    <source>
        <dbReference type="EMBL" id="MFC5401182.1"/>
    </source>
</evidence>
<dbReference type="EC" id="3.6.4.12" evidence="6"/>
<dbReference type="InterPro" id="IPR006555">
    <property type="entry name" value="ATP-dep_Helicase_C"/>
</dbReference>
<protein>
    <submittedName>
        <fullName evidence="6">ATP-dependent DNA helicase</fullName>
        <ecNumber evidence="6">3.6.4.12</ecNumber>
    </submittedName>
</protein>
<keyword evidence="3" id="KW-0067">ATP-binding</keyword>
<dbReference type="InterPro" id="IPR045028">
    <property type="entry name" value="DinG/Rad3-like"/>
</dbReference>
<dbReference type="EMBL" id="JBHSMI010000001">
    <property type="protein sequence ID" value="MFC5401182.1"/>
    <property type="molecule type" value="Genomic_DNA"/>
</dbReference>
<proteinExistence type="inferred from homology"/>
<organism evidence="6 7">
    <name type="scientific">Cohnella soli</name>
    <dbReference type="NCBI Taxonomy" id="425005"/>
    <lineage>
        <taxon>Bacteria</taxon>
        <taxon>Bacillati</taxon>
        <taxon>Bacillota</taxon>
        <taxon>Bacilli</taxon>
        <taxon>Bacillales</taxon>
        <taxon>Paenibacillaceae</taxon>
        <taxon>Cohnella</taxon>
    </lineage>
</organism>